<evidence type="ECO:0000313" key="3">
    <source>
        <dbReference type="EMBL" id="ALR75648.1"/>
    </source>
</evidence>
<evidence type="ECO:0000313" key="4">
    <source>
        <dbReference type="Proteomes" id="UP000069162"/>
    </source>
</evidence>
<protein>
    <recommendedName>
        <fullName evidence="1">Inhibitor of hydrogen peroxide resistance</fullName>
    </recommendedName>
</protein>
<name>A0A806X352_9ENTR</name>
<dbReference type="Proteomes" id="UP000069162">
    <property type="component" value="Chromosome"/>
</dbReference>
<dbReference type="OrthoDB" id="6504476at2"/>
<accession>A0A806X352</accession>
<proteinExistence type="inferred from homology"/>
<feature type="DNA-binding region" description="H-T-H motif" evidence="1">
    <location>
        <begin position="162"/>
        <end position="181"/>
    </location>
</feature>
<dbReference type="Pfam" id="PF15977">
    <property type="entry name" value="HTH_46"/>
    <property type="match status" value="1"/>
</dbReference>
<keyword evidence="1" id="KW-0346">Stress response</keyword>
<evidence type="ECO:0000256" key="1">
    <source>
        <dbReference type="HAMAP-Rule" id="MF_02072"/>
    </source>
</evidence>
<reference evidence="4" key="1">
    <citation type="submission" date="2015-10" db="EMBL/GenBank/DDBJ databases">
        <title>Complete Genome Sequencing of Klebsiella sp. strain G5.</title>
        <authorList>
            <person name="Chan K.-G."/>
            <person name="Chen J.-W."/>
        </authorList>
    </citation>
    <scope>NUCLEOTIDE SEQUENCE [LARGE SCALE GENOMIC DNA]</scope>
    <source>
        <strain evidence="4">G5</strain>
    </source>
</reference>
<dbReference type="EMBL" id="CP012871">
    <property type="protein sequence ID" value="ALR75648.1"/>
    <property type="molecule type" value="Genomic_DNA"/>
</dbReference>
<dbReference type="RefSeq" id="WP_013367411.1">
    <property type="nucleotide sequence ID" value="NZ_CP012871.1"/>
</dbReference>
<dbReference type="KEGG" id="kle:AO703_04810"/>
<dbReference type="InterPro" id="IPR041687">
    <property type="entry name" value="HTH_46"/>
</dbReference>
<dbReference type="HAMAP" id="MF_02072">
    <property type="entry name" value="IprA"/>
    <property type="match status" value="1"/>
</dbReference>
<evidence type="ECO:0000259" key="2">
    <source>
        <dbReference type="Pfam" id="PF15977"/>
    </source>
</evidence>
<dbReference type="Gene3D" id="2.60.120.10">
    <property type="entry name" value="Jelly Rolls"/>
    <property type="match status" value="1"/>
</dbReference>
<organism evidence="3 4">
    <name type="scientific">[Enterobacter] lignolyticus</name>
    <dbReference type="NCBI Taxonomy" id="1334193"/>
    <lineage>
        <taxon>Bacteria</taxon>
        <taxon>Pseudomonadati</taxon>
        <taxon>Pseudomonadota</taxon>
        <taxon>Gammaproteobacteria</taxon>
        <taxon>Enterobacterales</taxon>
        <taxon>Enterobacteriaceae</taxon>
        <taxon>Pluralibacter</taxon>
    </lineage>
</organism>
<dbReference type="AlphaFoldDB" id="A0A806X352"/>
<dbReference type="SUPFAM" id="SSF51206">
    <property type="entry name" value="cAMP-binding domain-like"/>
    <property type="match status" value="1"/>
</dbReference>
<sequence length="206" mass="23138">MLTVKPLSAFAVLDKRFSAGADAFSLTAQQSLLLANADDAKITVIRHGAVKISRMQQELLVGIATAPLILGLPCLQFPGVADYQLTAVEPCDGYQLNAEKGAALLEKHQLWQAAFCWLSWQYRVVEMRDIQLVGRSSYSQIRESLHLMQKWEPALRARVGVMSYIQQRTRISRSVIAEVLAALRQGNYIEMDKGKLVRVHRLPLEY</sequence>
<comment type="function">
    <text evidence="1">Involved in oxidative stress resistance.</text>
</comment>
<dbReference type="GO" id="GO:0006979">
    <property type="term" value="P:response to oxidative stress"/>
    <property type="evidence" value="ECO:0007669"/>
    <property type="project" value="UniProtKB-UniRule"/>
</dbReference>
<dbReference type="InterPro" id="IPR018490">
    <property type="entry name" value="cNMP-bd_dom_sf"/>
</dbReference>
<feature type="domain" description="IprA winged helix-turn-helix" evidence="2">
    <location>
        <begin position="137"/>
        <end position="203"/>
    </location>
</feature>
<dbReference type="OMA" id="MAEWDET"/>
<gene>
    <name evidence="1" type="primary">iprA</name>
    <name evidence="3" type="ORF">AO703_04810</name>
</gene>
<comment type="similarity">
    <text evidence="1">Belongs to the IprA family.</text>
</comment>
<dbReference type="InterPro" id="IPR034719">
    <property type="entry name" value="IprA"/>
</dbReference>
<dbReference type="InterPro" id="IPR014710">
    <property type="entry name" value="RmlC-like_jellyroll"/>
</dbReference>